<evidence type="ECO:0000256" key="3">
    <source>
        <dbReference type="ARBA" id="ARBA00023125"/>
    </source>
</evidence>
<name>A0A7Y0U2L8_9ACTO</name>
<gene>
    <name evidence="5" type="ORF">HHJ78_10080</name>
</gene>
<keyword evidence="5" id="KW-0255">Endonuclease</keyword>
<keyword evidence="5" id="KW-0540">Nuclease</keyword>
<organism evidence="5 6">
    <name type="scientific">Mobiluncus mulieris</name>
    <dbReference type="NCBI Taxonomy" id="2052"/>
    <lineage>
        <taxon>Bacteria</taxon>
        <taxon>Bacillati</taxon>
        <taxon>Actinomycetota</taxon>
        <taxon>Actinomycetes</taxon>
        <taxon>Actinomycetales</taxon>
        <taxon>Actinomycetaceae</taxon>
        <taxon>Mobiluncus</taxon>
    </lineage>
</organism>
<dbReference type="InterPro" id="IPR044946">
    <property type="entry name" value="Restrct_endonuc_typeI_TRD_sf"/>
</dbReference>
<dbReference type="EMBL" id="JABCUR010000011">
    <property type="protein sequence ID" value="NMW65845.1"/>
    <property type="molecule type" value="Genomic_DNA"/>
</dbReference>
<protein>
    <submittedName>
        <fullName evidence="5">Restriction endonuclease subunit S</fullName>
    </submittedName>
</protein>
<keyword evidence="3" id="KW-0238">DNA-binding</keyword>
<dbReference type="Proteomes" id="UP000578252">
    <property type="component" value="Unassembled WGS sequence"/>
</dbReference>
<dbReference type="AlphaFoldDB" id="A0A7Y0U2L8"/>
<comment type="similarity">
    <text evidence="1">Belongs to the type-I restriction system S methylase family.</text>
</comment>
<dbReference type="GO" id="GO:0009307">
    <property type="term" value="P:DNA restriction-modification system"/>
    <property type="evidence" value="ECO:0007669"/>
    <property type="project" value="UniProtKB-KW"/>
</dbReference>
<reference evidence="5 6" key="1">
    <citation type="submission" date="2020-04" db="EMBL/GenBank/DDBJ databases">
        <title>Antimicrobial susceptibility and clonality of vaginal-derived multi-drug resistant Mobiluncus isolates in China.</title>
        <authorList>
            <person name="Zhang X."/>
        </authorList>
    </citation>
    <scope>NUCLEOTIDE SEQUENCE [LARGE SCALE GENOMIC DNA]</scope>
    <source>
        <strain evidence="5 6">13</strain>
    </source>
</reference>
<evidence type="ECO:0000259" key="4">
    <source>
        <dbReference type="Pfam" id="PF01420"/>
    </source>
</evidence>
<dbReference type="InterPro" id="IPR000055">
    <property type="entry name" value="Restrct_endonuc_typeI_TRD"/>
</dbReference>
<dbReference type="GO" id="GO:0004519">
    <property type="term" value="F:endonuclease activity"/>
    <property type="evidence" value="ECO:0007669"/>
    <property type="project" value="UniProtKB-KW"/>
</dbReference>
<dbReference type="Pfam" id="PF01420">
    <property type="entry name" value="Methylase_S"/>
    <property type="match status" value="1"/>
</dbReference>
<feature type="domain" description="Type I restriction modification DNA specificity" evidence="4">
    <location>
        <begin position="85"/>
        <end position="158"/>
    </location>
</feature>
<keyword evidence="2" id="KW-0680">Restriction system</keyword>
<evidence type="ECO:0000256" key="2">
    <source>
        <dbReference type="ARBA" id="ARBA00022747"/>
    </source>
</evidence>
<dbReference type="PANTHER" id="PTHR30408">
    <property type="entry name" value="TYPE-1 RESTRICTION ENZYME ECOKI SPECIFICITY PROTEIN"/>
    <property type="match status" value="1"/>
</dbReference>
<dbReference type="GO" id="GO:0003677">
    <property type="term" value="F:DNA binding"/>
    <property type="evidence" value="ECO:0007669"/>
    <property type="project" value="UniProtKB-KW"/>
</dbReference>
<keyword evidence="5" id="KW-0378">Hydrolase</keyword>
<dbReference type="RefSeq" id="WP_169772386.1">
    <property type="nucleotide sequence ID" value="NZ_JABCUR010000011.1"/>
</dbReference>
<comment type="caution">
    <text evidence="5">The sequence shown here is derived from an EMBL/GenBank/DDBJ whole genome shotgun (WGS) entry which is preliminary data.</text>
</comment>
<dbReference type="SUPFAM" id="SSF116734">
    <property type="entry name" value="DNA methylase specificity domain"/>
    <property type="match status" value="2"/>
</dbReference>
<dbReference type="Gene3D" id="3.90.220.20">
    <property type="entry name" value="DNA methylase specificity domains"/>
    <property type="match status" value="2"/>
</dbReference>
<accession>A0A7Y0U2L8</accession>
<sequence length="378" mass="43186">MGLTRYKLGELIELSELRNTDSRLGIDDVRGISIQKVFIPTKADMRNVSLHPYYLVTPESFAYVPDTSRRGDKITLAHNDSENDTYIVSSSYVVFRVSKPSILNSDYLFMYFNRPEFDRYARFNSWGSARETFTWDDMCDIDIDLPPLEIQQKYVDIYNAMLSNQQSYERGLDDLQVTAEGLLEKIKTGTPRKPLEVLIREIDERNTHLAISEVNGVKKEKQFMPSVASGADLSKYKLVKPYQFACNLMHVGRDVAVPVAMNTGDQAIIVSPAYLVFEVNTDDLIPAFLLSWLSRGETDRYAWFMSDTNVRSGMEKKRFLEIDVPIPEKKQQEALVEISATLMERRAYDAQIKEKIKGICPVLIKGSLDEAAREEAQL</sequence>
<evidence type="ECO:0000313" key="5">
    <source>
        <dbReference type="EMBL" id="NMW65845.1"/>
    </source>
</evidence>
<evidence type="ECO:0000313" key="6">
    <source>
        <dbReference type="Proteomes" id="UP000578252"/>
    </source>
</evidence>
<dbReference type="InterPro" id="IPR052021">
    <property type="entry name" value="Type-I_RS_S_subunit"/>
</dbReference>
<dbReference type="PANTHER" id="PTHR30408:SF12">
    <property type="entry name" value="TYPE I RESTRICTION ENZYME MJAVIII SPECIFICITY SUBUNIT"/>
    <property type="match status" value="1"/>
</dbReference>
<evidence type="ECO:0000256" key="1">
    <source>
        <dbReference type="ARBA" id="ARBA00010923"/>
    </source>
</evidence>
<proteinExistence type="inferred from homology"/>